<sequence length="336" mass="38248">MEILELIDNETQLGESKAHPCTLPGCSKSFGRRSDLARHVRIHTNERPYVCHEPKCGKSFIQRSALKVHLRTHSGERPHQCEYQDCGKTFGDSSSLARHRRIHTGKRPYKCTFDGCNKYFARKIIMTKHQKQAHESGTKRTHLQWRPLNEMLMNGKKPRAGRTSSWRPLDEILQSGTLLQQQLDAAEVEAAAAAAAAAASTTCSDHDELSATPASPVPSEQSSATVDEDMIYSPIDYHQHYQHPQPQPQQHDNHQKHHGTVITGHDDNWYASPFYHHHQAQPSQTHPHHAPAMQHHHHHQWLPSLCKERSYYPPIITSQDAANAPIFLNYQPFDLL</sequence>
<evidence type="ECO:0000256" key="4">
    <source>
        <dbReference type="ARBA" id="ARBA00022771"/>
    </source>
</evidence>
<organism evidence="10 11">
    <name type="scientific">Mucor velutinosus</name>
    <dbReference type="NCBI Taxonomy" id="708070"/>
    <lineage>
        <taxon>Eukaryota</taxon>
        <taxon>Fungi</taxon>
        <taxon>Fungi incertae sedis</taxon>
        <taxon>Mucoromycota</taxon>
        <taxon>Mucoromycotina</taxon>
        <taxon>Mucoromycetes</taxon>
        <taxon>Mucorales</taxon>
        <taxon>Mucorineae</taxon>
        <taxon>Mucoraceae</taxon>
        <taxon>Mucor</taxon>
    </lineage>
</organism>
<protein>
    <submittedName>
        <fullName evidence="10">Coiled-coil domain-containing protein 25</fullName>
    </submittedName>
</protein>
<dbReference type="Gene3D" id="3.30.160.60">
    <property type="entry name" value="Classic Zinc Finger"/>
    <property type="match status" value="4"/>
</dbReference>
<dbReference type="Pfam" id="PF00096">
    <property type="entry name" value="zf-C2H2"/>
    <property type="match status" value="3"/>
</dbReference>
<keyword evidence="5" id="KW-0862">Zinc</keyword>
<gene>
    <name evidence="10" type="primary">CCDC25</name>
    <name evidence="10" type="ORF">ATC70_012468</name>
</gene>
<evidence type="ECO:0000256" key="8">
    <source>
        <dbReference type="SAM" id="MobiDB-lite"/>
    </source>
</evidence>
<feature type="domain" description="C2H2-type" evidence="9">
    <location>
        <begin position="19"/>
        <end position="48"/>
    </location>
</feature>
<dbReference type="EMBL" id="JASEJX010000030">
    <property type="protein sequence ID" value="KAK4511253.1"/>
    <property type="molecule type" value="Genomic_DNA"/>
</dbReference>
<dbReference type="PROSITE" id="PS00028">
    <property type="entry name" value="ZINC_FINGER_C2H2_1"/>
    <property type="match status" value="4"/>
</dbReference>
<dbReference type="PROSITE" id="PS50157">
    <property type="entry name" value="ZINC_FINGER_C2H2_2"/>
    <property type="match status" value="4"/>
</dbReference>
<comment type="function">
    <text evidence="1">May be involved in transcriptional regulation.</text>
</comment>
<dbReference type="InterPro" id="IPR036236">
    <property type="entry name" value="Znf_C2H2_sf"/>
</dbReference>
<dbReference type="GO" id="GO:0000981">
    <property type="term" value="F:DNA-binding transcription factor activity, RNA polymerase II-specific"/>
    <property type="evidence" value="ECO:0007669"/>
    <property type="project" value="UniProtKB-ARBA"/>
</dbReference>
<keyword evidence="6" id="KW-0238">DNA-binding</keyword>
<evidence type="ECO:0000256" key="3">
    <source>
        <dbReference type="ARBA" id="ARBA00022737"/>
    </source>
</evidence>
<feature type="domain" description="C2H2-type" evidence="9">
    <location>
        <begin position="49"/>
        <end position="78"/>
    </location>
</feature>
<accession>A0AAN7HWZ4</accession>
<evidence type="ECO:0000256" key="2">
    <source>
        <dbReference type="ARBA" id="ARBA00022723"/>
    </source>
</evidence>
<keyword evidence="2" id="KW-0479">Metal-binding</keyword>
<keyword evidence="3" id="KW-0677">Repeat</keyword>
<name>A0AAN7HWZ4_9FUNG</name>
<evidence type="ECO:0000313" key="11">
    <source>
        <dbReference type="Proteomes" id="UP001304243"/>
    </source>
</evidence>
<dbReference type="GO" id="GO:0000978">
    <property type="term" value="F:RNA polymerase II cis-regulatory region sequence-specific DNA binding"/>
    <property type="evidence" value="ECO:0007669"/>
    <property type="project" value="TreeGrafter"/>
</dbReference>
<dbReference type="FunFam" id="3.30.160.60:FF:000072">
    <property type="entry name" value="zinc finger protein 143 isoform X1"/>
    <property type="match status" value="2"/>
</dbReference>
<dbReference type="PANTHER" id="PTHR23235">
    <property type="entry name" value="KRUEPPEL-LIKE TRANSCRIPTION FACTOR"/>
    <property type="match status" value="1"/>
</dbReference>
<evidence type="ECO:0000259" key="9">
    <source>
        <dbReference type="PROSITE" id="PS50157"/>
    </source>
</evidence>
<dbReference type="SUPFAM" id="SSF57667">
    <property type="entry name" value="beta-beta-alpha zinc fingers"/>
    <property type="match status" value="2"/>
</dbReference>
<evidence type="ECO:0000256" key="5">
    <source>
        <dbReference type="ARBA" id="ARBA00022833"/>
    </source>
</evidence>
<evidence type="ECO:0000256" key="1">
    <source>
        <dbReference type="ARBA" id="ARBA00003767"/>
    </source>
</evidence>
<dbReference type="GeneID" id="89956154"/>
<keyword evidence="11" id="KW-1185">Reference proteome</keyword>
<evidence type="ECO:0000256" key="7">
    <source>
        <dbReference type="PROSITE-ProRule" id="PRU00042"/>
    </source>
</evidence>
<evidence type="ECO:0000256" key="6">
    <source>
        <dbReference type="ARBA" id="ARBA00023125"/>
    </source>
</evidence>
<feature type="domain" description="C2H2-type" evidence="9">
    <location>
        <begin position="109"/>
        <end position="139"/>
    </location>
</feature>
<dbReference type="InterPro" id="IPR013087">
    <property type="entry name" value="Znf_C2H2_type"/>
</dbReference>
<feature type="region of interest" description="Disordered" evidence="8">
    <location>
        <begin position="239"/>
        <end position="263"/>
    </location>
</feature>
<proteinExistence type="predicted"/>
<dbReference type="SMART" id="SM00355">
    <property type="entry name" value="ZnF_C2H2"/>
    <property type="match status" value="4"/>
</dbReference>
<dbReference type="GO" id="GO:0008270">
    <property type="term" value="F:zinc ion binding"/>
    <property type="evidence" value="ECO:0007669"/>
    <property type="project" value="UniProtKB-KW"/>
</dbReference>
<dbReference type="Proteomes" id="UP001304243">
    <property type="component" value="Unassembled WGS sequence"/>
</dbReference>
<comment type="caution">
    <text evidence="10">The sequence shown here is derived from an EMBL/GenBank/DDBJ whole genome shotgun (WGS) entry which is preliminary data.</text>
</comment>
<reference evidence="10 11" key="1">
    <citation type="submission" date="2022-11" db="EMBL/GenBank/DDBJ databases">
        <title>Mucor velutinosus strain NIH1002 WGS.</title>
        <authorList>
            <person name="Subramanian P."/>
            <person name="Mullikin J.C."/>
            <person name="Segre J.A."/>
            <person name="Zelazny A.M."/>
        </authorList>
    </citation>
    <scope>NUCLEOTIDE SEQUENCE [LARGE SCALE GENOMIC DNA]</scope>
    <source>
        <strain evidence="10 11">NIH1002</strain>
    </source>
</reference>
<dbReference type="PANTHER" id="PTHR23235:SF140">
    <property type="entry name" value="ZINC FINGER PROTEIN 300 ISOFORM X1"/>
    <property type="match status" value="1"/>
</dbReference>
<dbReference type="FunFam" id="3.30.160.60:FF:002107">
    <property type="entry name" value="Zinc finger protein 484"/>
    <property type="match status" value="1"/>
</dbReference>
<feature type="domain" description="C2H2-type" evidence="9">
    <location>
        <begin position="79"/>
        <end position="108"/>
    </location>
</feature>
<dbReference type="RefSeq" id="XP_064677919.1">
    <property type="nucleotide sequence ID" value="XM_064831639.1"/>
</dbReference>
<keyword evidence="4 7" id="KW-0863">Zinc-finger</keyword>
<dbReference type="AlphaFoldDB" id="A0AAN7HWZ4"/>
<evidence type="ECO:0000313" key="10">
    <source>
        <dbReference type="EMBL" id="KAK4511253.1"/>
    </source>
</evidence>